<dbReference type="PANTHER" id="PTHR42930">
    <property type="entry name" value="PHOSPHATE-SPECIFIC TRANSPORT SYSTEM ACCESSORY PROTEIN PHOU"/>
    <property type="match status" value="1"/>
</dbReference>
<comment type="subcellular location">
    <subcellularLocation>
        <location evidence="2">Cytoplasm</location>
    </subcellularLocation>
</comment>
<dbReference type="Gene3D" id="1.20.58.220">
    <property type="entry name" value="Phosphate transport system protein phou homolog 2, domain 2"/>
    <property type="match status" value="1"/>
</dbReference>
<dbReference type="PANTHER" id="PTHR42930:SF3">
    <property type="entry name" value="PHOSPHATE-SPECIFIC TRANSPORT SYSTEM ACCESSORY PROTEIN PHOU"/>
    <property type="match status" value="1"/>
</dbReference>
<dbReference type="SUPFAM" id="SSF109755">
    <property type="entry name" value="PhoU-like"/>
    <property type="match status" value="1"/>
</dbReference>
<dbReference type="Pfam" id="PF01895">
    <property type="entry name" value="PhoU"/>
    <property type="match status" value="2"/>
</dbReference>
<evidence type="ECO:0000313" key="5">
    <source>
        <dbReference type="Proteomes" id="UP000603602"/>
    </source>
</evidence>
<feature type="domain" description="PhoU" evidence="3">
    <location>
        <begin position="128"/>
        <end position="209"/>
    </location>
</feature>
<protein>
    <recommendedName>
        <fullName evidence="2">Phosphate-specific transport system accessory protein PhoU</fullName>
    </recommendedName>
</protein>
<comment type="subunit">
    <text evidence="2">Homodimer.</text>
</comment>
<comment type="caution">
    <text evidence="4">The sequence shown here is derived from an EMBL/GenBank/DDBJ whole genome shotgun (WGS) entry which is preliminary data.</text>
</comment>
<evidence type="ECO:0000313" key="4">
    <source>
        <dbReference type="EMBL" id="MBD8504775.1"/>
    </source>
</evidence>
<dbReference type="PIRSF" id="PIRSF003107">
    <property type="entry name" value="PhoU"/>
    <property type="match status" value="1"/>
</dbReference>
<keyword evidence="5" id="KW-1185">Reference proteome</keyword>
<accession>A0ABR9BEL0</accession>
<keyword evidence="2" id="KW-0963">Cytoplasm</keyword>
<feature type="domain" description="PhoU" evidence="3">
    <location>
        <begin position="21"/>
        <end position="107"/>
    </location>
</feature>
<gene>
    <name evidence="4" type="primary">phoU</name>
    <name evidence="4" type="ORF">IFO67_17930</name>
</gene>
<comment type="similarity">
    <text evidence="1 2">Belongs to the PhoU family.</text>
</comment>
<dbReference type="NCBIfam" id="TIGR02135">
    <property type="entry name" value="phoU_full"/>
    <property type="match status" value="1"/>
</dbReference>
<sequence>MTEHIYKQFDADLEAIRTGVLQMGGLVESQVSNAFTGLRTADKALIEKVIAGDHRINLLEVEIDEACSQLIAKRQPAAGDLRAVLGAMKTVTDLERIGDEAKKVAKAARRLHSGDLPYSPKVDLSHPAALAQDMLRKALDSFARGDVTLAPEIAHKDEEVDACFEAVTRQLITYMMEDPRTISNSLETLFIAKSLERIGDHAVNISEYVIYMAHGRDVRYAGTEVIEQEAAKDRARSGS</sequence>
<dbReference type="InterPro" id="IPR026022">
    <property type="entry name" value="PhoU_dom"/>
</dbReference>
<dbReference type="InterPro" id="IPR038078">
    <property type="entry name" value="PhoU-like_sf"/>
</dbReference>
<dbReference type="Proteomes" id="UP000603602">
    <property type="component" value="Unassembled WGS sequence"/>
</dbReference>
<evidence type="ECO:0000259" key="3">
    <source>
        <dbReference type="Pfam" id="PF01895"/>
    </source>
</evidence>
<keyword evidence="2" id="KW-0813">Transport</keyword>
<proteinExistence type="inferred from homology"/>
<name>A0ABR9BEL0_9RHOO</name>
<organism evidence="4 5">
    <name type="scientific">Thauera sedimentorum</name>
    <dbReference type="NCBI Taxonomy" id="2767595"/>
    <lineage>
        <taxon>Bacteria</taxon>
        <taxon>Pseudomonadati</taxon>
        <taxon>Pseudomonadota</taxon>
        <taxon>Betaproteobacteria</taxon>
        <taxon>Rhodocyclales</taxon>
        <taxon>Zoogloeaceae</taxon>
        <taxon>Thauera</taxon>
    </lineage>
</organism>
<comment type="function">
    <text evidence="2">Plays a role in the regulation of phosphate uptake.</text>
</comment>
<keyword evidence="2" id="KW-0592">Phosphate transport</keyword>
<reference evidence="5" key="1">
    <citation type="submission" date="2023-07" db="EMBL/GenBank/DDBJ databases">
        <title>Thauera sp. CAU 1555 isolated from sand of Yaerae Beach.</title>
        <authorList>
            <person name="Kim W."/>
        </authorList>
    </citation>
    <scope>NUCLEOTIDE SEQUENCE [LARGE SCALE GENOMIC DNA]</scope>
    <source>
        <strain evidence="5">CAU 1555</strain>
    </source>
</reference>
<dbReference type="RefSeq" id="WP_187719691.1">
    <property type="nucleotide sequence ID" value="NZ_JACTAH010000003.1"/>
</dbReference>
<evidence type="ECO:0000256" key="1">
    <source>
        <dbReference type="ARBA" id="ARBA00008107"/>
    </source>
</evidence>
<evidence type="ECO:0000256" key="2">
    <source>
        <dbReference type="PIRNR" id="PIRNR003107"/>
    </source>
</evidence>
<dbReference type="InterPro" id="IPR028366">
    <property type="entry name" value="PhoU"/>
</dbReference>
<dbReference type="EMBL" id="JACYTO010000003">
    <property type="protein sequence ID" value="MBD8504775.1"/>
    <property type="molecule type" value="Genomic_DNA"/>
</dbReference>